<feature type="compositionally biased region" description="Low complexity" evidence="1">
    <location>
        <begin position="417"/>
        <end position="426"/>
    </location>
</feature>
<proteinExistence type="predicted"/>
<feature type="region of interest" description="Disordered" evidence="1">
    <location>
        <begin position="1"/>
        <end position="22"/>
    </location>
</feature>
<dbReference type="AlphaFoldDB" id="A0A5E8B548"/>
<feature type="compositionally biased region" description="Polar residues" evidence="1">
    <location>
        <begin position="246"/>
        <end position="263"/>
    </location>
</feature>
<keyword evidence="2" id="KW-0812">Transmembrane</keyword>
<feature type="compositionally biased region" description="Basic residues" evidence="1">
    <location>
        <begin position="403"/>
        <end position="416"/>
    </location>
</feature>
<feature type="compositionally biased region" description="Polar residues" evidence="1">
    <location>
        <begin position="347"/>
        <end position="375"/>
    </location>
</feature>
<keyword evidence="2" id="KW-1133">Transmembrane helix</keyword>
<name>A0A5E8B548_9ASCO</name>
<feature type="region of interest" description="Disordered" evidence="1">
    <location>
        <begin position="113"/>
        <end position="184"/>
    </location>
</feature>
<evidence type="ECO:0000313" key="4">
    <source>
        <dbReference type="Proteomes" id="UP000398389"/>
    </source>
</evidence>
<feature type="compositionally biased region" description="Basic and acidic residues" evidence="1">
    <location>
        <begin position="147"/>
        <end position="157"/>
    </location>
</feature>
<evidence type="ECO:0000313" key="3">
    <source>
        <dbReference type="EMBL" id="VVT45963.1"/>
    </source>
</evidence>
<evidence type="ECO:0000256" key="1">
    <source>
        <dbReference type="SAM" id="MobiDB-lite"/>
    </source>
</evidence>
<organism evidence="3 4">
    <name type="scientific">Magnusiomyces paraingens</name>
    <dbReference type="NCBI Taxonomy" id="2606893"/>
    <lineage>
        <taxon>Eukaryota</taxon>
        <taxon>Fungi</taxon>
        <taxon>Dikarya</taxon>
        <taxon>Ascomycota</taxon>
        <taxon>Saccharomycotina</taxon>
        <taxon>Dipodascomycetes</taxon>
        <taxon>Dipodascales</taxon>
        <taxon>Dipodascaceae</taxon>
        <taxon>Magnusiomyces</taxon>
    </lineage>
</organism>
<feature type="compositionally biased region" description="Low complexity" evidence="1">
    <location>
        <begin position="306"/>
        <end position="317"/>
    </location>
</feature>
<feature type="compositionally biased region" description="Polar residues" evidence="1">
    <location>
        <begin position="292"/>
        <end position="305"/>
    </location>
</feature>
<feature type="region of interest" description="Disordered" evidence="1">
    <location>
        <begin position="34"/>
        <end position="57"/>
    </location>
</feature>
<accession>A0A5E8B548</accession>
<dbReference type="RefSeq" id="XP_031851592.1">
    <property type="nucleotide sequence ID" value="XM_031995701.1"/>
</dbReference>
<feature type="transmembrane region" description="Helical" evidence="2">
    <location>
        <begin position="546"/>
        <end position="565"/>
    </location>
</feature>
<feature type="region of interest" description="Disordered" evidence="1">
    <location>
        <begin position="343"/>
        <end position="428"/>
    </location>
</feature>
<reference evidence="3 4" key="1">
    <citation type="submission" date="2019-09" db="EMBL/GenBank/DDBJ databases">
        <authorList>
            <person name="Brejova B."/>
        </authorList>
    </citation>
    <scope>NUCLEOTIDE SEQUENCE [LARGE SCALE GENOMIC DNA]</scope>
</reference>
<protein>
    <submittedName>
        <fullName evidence="3">Uncharacterized protein</fullName>
    </submittedName>
</protein>
<dbReference type="EMBL" id="CABVLU010000001">
    <property type="protein sequence ID" value="VVT45963.1"/>
    <property type="molecule type" value="Genomic_DNA"/>
</dbReference>
<evidence type="ECO:0000256" key="2">
    <source>
        <dbReference type="SAM" id="Phobius"/>
    </source>
</evidence>
<dbReference type="GeneID" id="43579801"/>
<feature type="compositionally biased region" description="Polar residues" evidence="1">
    <location>
        <begin position="223"/>
        <end position="236"/>
    </location>
</feature>
<feature type="region of interest" description="Disordered" evidence="1">
    <location>
        <begin position="223"/>
        <end position="331"/>
    </location>
</feature>
<sequence length="612" mass="67226">MASNDYYHHNNSSHSSSQPRYAAMPSASVVAAILPEASSSSTSRRRKSKGKYAGSHHYTRDDVYGVSIEKKILRNIKSKFSHRPSYEFQPSFQDAATFNSSLYSSSGFSGFSATADNSSSTSGRGSSSSYTSHYPPESNYTHLDPLQLREQRRKQNQERSSLSVAVVSDDSESDPDDPTKRSNADLAAINNPYSFKPLAPVASHHRLRPKNSAATFSELVTQPASISTKAVRSNSSPNPPRVKFVTFQNTSDPTIATTSTVTKQPHHSTVLPKKSALKSSSSSSSSHHSRNHMTSTQVPSNSQEGATSSSSSSSSAPAPAPAPTSKDQDAHIRYSTYGLYIKKGSHHGSSTDLSATNNNNQPSQQPRSLSHSPSRAQAMLNDQQQQQLQRLHKRSEADLNPQIRHKRSHRNLHKSKSSSSISNASSVLGQGTLPIPQSIYDTTTTTTTTYNTGNPTYYYPQQHQQSQQQQIYGQRMISMVGPKGSSPAPPDTFTQMNIYMAEIMGGPHVHNVGTEIKFLTWTFVILALYVSFKFLFGMVRSWIQPLIQIALIITVIVKLFGLAGGSNNNSIRQNEGNIHPAVGYYPQNAQDYHQYAMNSKRPPNNSYPPYTN</sequence>
<keyword evidence="2" id="KW-0472">Membrane</keyword>
<feature type="compositionally biased region" description="Low complexity" evidence="1">
    <location>
        <begin position="113"/>
        <end position="132"/>
    </location>
</feature>
<feature type="compositionally biased region" description="Low complexity" evidence="1">
    <location>
        <begin position="1"/>
        <end position="17"/>
    </location>
</feature>
<gene>
    <name evidence="3" type="ORF">SAPINGB_P000978</name>
</gene>
<dbReference type="Proteomes" id="UP000398389">
    <property type="component" value="Unassembled WGS sequence"/>
</dbReference>
<keyword evidence="4" id="KW-1185">Reference proteome</keyword>